<organism evidence="5 6">
    <name type="scientific">Exilibacterium tricleocarpae</name>
    <dbReference type="NCBI Taxonomy" id="2591008"/>
    <lineage>
        <taxon>Bacteria</taxon>
        <taxon>Pseudomonadati</taxon>
        <taxon>Pseudomonadota</taxon>
        <taxon>Gammaproteobacteria</taxon>
        <taxon>Cellvibrionales</taxon>
        <taxon>Cellvibrionaceae</taxon>
        <taxon>Exilibacterium</taxon>
    </lineage>
</organism>
<keyword evidence="3" id="KW-0804">Transcription</keyword>
<evidence type="ECO:0000259" key="4">
    <source>
        <dbReference type="Pfam" id="PF03472"/>
    </source>
</evidence>
<evidence type="ECO:0000256" key="2">
    <source>
        <dbReference type="ARBA" id="ARBA00023125"/>
    </source>
</evidence>
<gene>
    <name evidence="5" type="ORF">FKG94_22175</name>
</gene>
<dbReference type="InterPro" id="IPR005143">
    <property type="entry name" value="TF_LuxR_autoind-bd_dom"/>
</dbReference>
<evidence type="ECO:0000313" key="6">
    <source>
        <dbReference type="Proteomes" id="UP000319732"/>
    </source>
</evidence>
<evidence type="ECO:0000256" key="3">
    <source>
        <dbReference type="ARBA" id="ARBA00023163"/>
    </source>
</evidence>
<keyword evidence="1" id="KW-0805">Transcription regulation</keyword>
<evidence type="ECO:0000313" key="5">
    <source>
        <dbReference type="EMBL" id="TQV69862.1"/>
    </source>
</evidence>
<dbReference type="SUPFAM" id="SSF75516">
    <property type="entry name" value="Pheromone-binding domain of LuxR-like quorum-sensing transcription factors"/>
    <property type="match status" value="1"/>
</dbReference>
<dbReference type="RefSeq" id="WP_142929140.1">
    <property type="nucleotide sequence ID" value="NZ_ML660104.1"/>
</dbReference>
<keyword evidence="2" id="KW-0238">DNA-binding</keyword>
<accession>A0A545SY16</accession>
<keyword evidence="6" id="KW-1185">Reference proteome</keyword>
<name>A0A545SY16_9GAMM</name>
<protein>
    <recommendedName>
        <fullName evidence="4">Transcription factor LuxR-like autoinducer-binding domain-containing protein</fullName>
    </recommendedName>
</protein>
<dbReference type="AlphaFoldDB" id="A0A545SY16"/>
<evidence type="ECO:0000256" key="1">
    <source>
        <dbReference type="ARBA" id="ARBA00023015"/>
    </source>
</evidence>
<dbReference type="Gene3D" id="3.30.450.80">
    <property type="entry name" value="Transcription factor LuxR-like, autoinducer-binding domain"/>
    <property type="match status" value="1"/>
</dbReference>
<comment type="caution">
    <text evidence="5">The sequence shown here is derived from an EMBL/GenBank/DDBJ whole genome shotgun (WGS) entry which is preliminary data.</text>
</comment>
<feature type="domain" description="Transcription factor LuxR-like autoinducer-binding" evidence="4">
    <location>
        <begin position="41"/>
        <end position="152"/>
    </location>
</feature>
<dbReference type="OrthoDB" id="5746767at2"/>
<sequence>MVIAHFPGPKTMAYRPNIESDFYADFARARNPIEFRQKIGATVNNLAFSDFAFVRMNTSEAEGPNFATNPDKQLEIYQEEGFYEHDLMVRYAKENTKPLFMSQLYVTQTPIDKRVYELNQAFSYYDYYCIPFAACNGHGNVMLALSQRGVRPVTFQRRVAACKDVLHALCVAIDYVGTCKFPDLFVGPGESRAAKTIPEPIRVLATLANGDMPLPAVADKLGMTLEATEMNLRTIKLALSAKTNNAAIKHAITTGLITYT</sequence>
<dbReference type="EMBL" id="VHSG01000026">
    <property type="protein sequence ID" value="TQV69862.1"/>
    <property type="molecule type" value="Genomic_DNA"/>
</dbReference>
<dbReference type="Pfam" id="PF03472">
    <property type="entry name" value="Autoind_bind"/>
    <property type="match status" value="1"/>
</dbReference>
<reference evidence="5 6" key="1">
    <citation type="submission" date="2019-06" db="EMBL/GenBank/DDBJ databases">
        <title>Whole genome sequence for Cellvibrionaceae sp. R142.</title>
        <authorList>
            <person name="Wang G."/>
        </authorList>
    </citation>
    <scope>NUCLEOTIDE SEQUENCE [LARGE SCALE GENOMIC DNA]</scope>
    <source>
        <strain evidence="5 6">R142</strain>
    </source>
</reference>
<dbReference type="InterPro" id="IPR036693">
    <property type="entry name" value="TF_LuxR_autoind-bd_dom_sf"/>
</dbReference>
<dbReference type="GO" id="GO:0003677">
    <property type="term" value="F:DNA binding"/>
    <property type="evidence" value="ECO:0007669"/>
    <property type="project" value="UniProtKB-KW"/>
</dbReference>
<dbReference type="Proteomes" id="UP000319732">
    <property type="component" value="Unassembled WGS sequence"/>
</dbReference>
<proteinExistence type="predicted"/>